<evidence type="ECO:0000256" key="2">
    <source>
        <dbReference type="SAM" id="SignalP"/>
    </source>
</evidence>
<dbReference type="RefSeq" id="WP_068143724.1">
    <property type="nucleotide sequence ID" value="NZ_JBHSCR010000014.1"/>
</dbReference>
<proteinExistence type="predicted"/>
<feature type="region of interest" description="Disordered" evidence="1">
    <location>
        <begin position="552"/>
        <end position="573"/>
    </location>
</feature>
<reference evidence="5" key="1">
    <citation type="journal article" date="2019" name="Int. J. Syst. Evol. Microbiol.">
        <title>The Global Catalogue of Microorganisms (GCM) 10K type strain sequencing project: providing services to taxonomists for standard genome sequencing and annotation.</title>
        <authorList>
            <consortium name="The Broad Institute Genomics Platform"/>
            <consortium name="The Broad Institute Genome Sequencing Center for Infectious Disease"/>
            <person name="Wu L."/>
            <person name="Ma J."/>
        </authorList>
    </citation>
    <scope>NUCLEOTIDE SEQUENCE [LARGE SCALE GENOMIC DNA]</scope>
    <source>
        <strain evidence="5">CGMCC 1.15304</strain>
    </source>
</reference>
<dbReference type="CDD" id="cd01297">
    <property type="entry name" value="D-aminoacylase"/>
    <property type="match status" value="1"/>
</dbReference>
<evidence type="ECO:0000313" key="5">
    <source>
        <dbReference type="Proteomes" id="UP001595776"/>
    </source>
</evidence>
<dbReference type="Pfam" id="PF07969">
    <property type="entry name" value="Amidohydro_3"/>
    <property type="match status" value="1"/>
</dbReference>
<protein>
    <submittedName>
        <fullName evidence="4">Amidohydrolase family protein</fullName>
    </submittedName>
</protein>
<accession>A0ABV8UE14</accession>
<dbReference type="PROSITE" id="PS51257">
    <property type="entry name" value="PROKAR_LIPOPROTEIN"/>
    <property type="match status" value="1"/>
</dbReference>
<keyword evidence="5" id="KW-1185">Reference proteome</keyword>
<dbReference type="SUPFAM" id="SSF51556">
    <property type="entry name" value="Metallo-dependent hydrolases"/>
    <property type="match status" value="1"/>
</dbReference>
<evidence type="ECO:0000256" key="1">
    <source>
        <dbReference type="SAM" id="MobiDB-lite"/>
    </source>
</evidence>
<gene>
    <name evidence="4" type="ORF">ACFO5Q_14155</name>
</gene>
<dbReference type="SUPFAM" id="SSF51338">
    <property type="entry name" value="Composite domain of metallo-dependent hydrolases"/>
    <property type="match status" value="1"/>
</dbReference>
<dbReference type="Gene3D" id="3.20.20.140">
    <property type="entry name" value="Metal-dependent hydrolases"/>
    <property type="match status" value="3"/>
</dbReference>
<dbReference type="InterPro" id="IPR011059">
    <property type="entry name" value="Metal-dep_hydrolase_composite"/>
</dbReference>
<dbReference type="PANTHER" id="PTHR11647">
    <property type="entry name" value="HYDRANTOINASE/DIHYDROPYRIMIDINASE FAMILY MEMBER"/>
    <property type="match status" value="1"/>
</dbReference>
<dbReference type="EMBL" id="JBHSCR010000014">
    <property type="protein sequence ID" value="MFC4348993.1"/>
    <property type="molecule type" value="Genomic_DNA"/>
</dbReference>
<sequence>MGITRLNFLKLMVAVAFLALSGCGDSGQTPERYDVLIMNGTVYDGTGAPGREVDVGVRDDRIVAIGDLSGAEADTVIDAAGKAVSPGFINMLSWATDSLIIDGRGLSDTVQGVTLEVFGEGWSMGPLADHTKADYQKKISATPQPYDVNWTGFGEYLEMLEAKGISPNVASYVGATTVRINHVGYANRAPTADELEAMKAEVATAMEEGAMGLGTSLIYAPAFYADTDELIALASVAGQYGGRYISHMRNEGSQIMTSLEELITIAREAGLPAEIYHLKAAGKENWGKLDEVIARVEKARAEGLDISADMYSYTAGATGLDAAMPPWVQEGTHDDWAARLKDPEIRKRLQVEMTTPSDDWENLMLAAGPEGVLLPYFQNPELKKYTGMRLSEVAAAMGKTPEEAAMDLVIADGTRVSAIYFLMSEENVKKKIRQPWVAFGSDAEAVDPMVAKEFGGKHPRTYGNVARLLGHYVRDEKVIPLEEAIFRLTGLPAARLKLRDRGHILEGAFADIVVFDPATVADHSTFNDPHQLSTGVSNVFINGVQVIKDGEHTGATPGRVVRGPGWTGRMGSQ</sequence>
<dbReference type="PANTHER" id="PTHR11647:SF1">
    <property type="entry name" value="COLLAPSIN RESPONSE MEDIATOR PROTEIN"/>
    <property type="match status" value="1"/>
</dbReference>
<feature type="chain" id="PRO_5046241748" evidence="2">
    <location>
        <begin position="22"/>
        <end position="573"/>
    </location>
</feature>
<evidence type="ECO:0000259" key="3">
    <source>
        <dbReference type="Pfam" id="PF07969"/>
    </source>
</evidence>
<dbReference type="Proteomes" id="UP001595776">
    <property type="component" value="Unassembled WGS sequence"/>
</dbReference>
<dbReference type="InterPro" id="IPR050378">
    <property type="entry name" value="Metallo-dep_Hydrolases_sf"/>
</dbReference>
<dbReference type="InterPro" id="IPR013108">
    <property type="entry name" value="Amidohydro_3"/>
</dbReference>
<organism evidence="4 5">
    <name type="scientific">Kordiimonas lipolytica</name>
    <dbReference type="NCBI Taxonomy" id="1662421"/>
    <lineage>
        <taxon>Bacteria</taxon>
        <taxon>Pseudomonadati</taxon>
        <taxon>Pseudomonadota</taxon>
        <taxon>Alphaproteobacteria</taxon>
        <taxon>Kordiimonadales</taxon>
        <taxon>Kordiimonadaceae</taxon>
        <taxon>Kordiimonas</taxon>
    </lineage>
</organism>
<feature type="signal peptide" evidence="2">
    <location>
        <begin position="1"/>
        <end position="21"/>
    </location>
</feature>
<name>A0ABV8UE14_9PROT</name>
<feature type="domain" description="Amidohydrolase 3" evidence="3">
    <location>
        <begin position="76"/>
        <end position="546"/>
    </location>
</feature>
<evidence type="ECO:0000313" key="4">
    <source>
        <dbReference type="EMBL" id="MFC4348993.1"/>
    </source>
</evidence>
<keyword evidence="2" id="KW-0732">Signal</keyword>
<dbReference type="InterPro" id="IPR032466">
    <property type="entry name" value="Metal_Hydrolase"/>
</dbReference>
<comment type="caution">
    <text evidence="4">The sequence shown here is derived from an EMBL/GenBank/DDBJ whole genome shotgun (WGS) entry which is preliminary data.</text>
</comment>